<keyword evidence="1" id="KW-0472">Membrane</keyword>
<keyword evidence="1" id="KW-1133">Transmembrane helix</keyword>
<feature type="transmembrane region" description="Helical" evidence="1">
    <location>
        <begin position="40"/>
        <end position="62"/>
    </location>
</feature>
<reference evidence="2 3" key="1">
    <citation type="submission" date="2019-10" db="EMBL/GenBank/DDBJ databases">
        <title>Draft Genome Sequence of Cytophagaceae sp. SJW1-29.</title>
        <authorList>
            <person name="Choi A."/>
        </authorList>
    </citation>
    <scope>NUCLEOTIDE SEQUENCE [LARGE SCALE GENOMIC DNA]</scope>
    <source>
        <strain evidence="2 3">SJW1-29</strain>
    </source>
</reference>
<gene>
    <name evidence="2" type="ORF">GBK04_09370</name>
</gene>
<evidence type="ECO:0000256" key="1">
    <source>
        <dbReference type="SAM" id="Phobius"/>
    </source>
</evidence>
<feature type="transmembrane region" description="Helical" evidence="1">
    <location>
        <begin position="113"/>
        <end position="131"/>
    </location>
</feature>
<evidence type="ECO:0000313" key="3">
    <source>
        <dbReference type="Proteomes" id="UP000479293"/>
    </source>
</evidence>
<dbReference type="RefSeq" id="WP_152758924.1">
    <property type="nucleotide sequence ID" value="NZ_WHLY01000002.1"/>
</dbReference>
<protein>
    <submittedName>
        <fullName evidence="2">Cytochrome B</fullName>
    </submittedName>
</protein>
<keyword evidence="3" id="KW-1185">Reference proteome</keyword>
<dbReference type="Proteomes" id="UP000479293">
    <property type="component" value="Unassembled WGS sequence"/>
</dbReference>
<organism evidence="2 3">
    <name type="scientific">Salmonirosea aquatica</name>
    <dbReference type="NCBI Taxonomy" id="2654236"/>
    <lineage>
        <taxon>Bacteria</taxon>
        <taxon>Pseudomonadati</taxon>
        <taxon>Bacteroidota</taxon>
        <taxon>Cytophagia</taxon>
        <taxon>Cytophagales</taxon>
        <taxon>Spirosomataceae</taxon>
        <taxon>Salmonirosea</taxon>
    </lineage>
</organism>
<dbReference type="AlphaFoldDB" id="A0A7C9FCG2"/>
<keyword evidence="1" id="KW-0812">Transmembrane</keyword>
<name>A0A7C9FCG2_9BACT</name>
<evidence type="ECO:0000313" key="2">
    <source>
        <dbReference type="EMBL" id="MPR33570.1"/>
    </source>
</evidence>
<proteinExistence type="predicted"/>
<accession>A0A7C9FCG2</accession>
<sequence length="139" mass="15801">MNALVHAHSGLRYVVLALLIAAVGTAYSKWQQNDPNDSKIYTYALISCHIQLLLGIVLYVMSPKVEFSLLGDKFYRFFTIEHSLMMLAAIVLITVGRVRSRKVPVDSRHRTILFFYAMGLILILVSIPWPFRNLGAGWF</sequence>
<dbReference type="EMBL" id="WHLY01000002">
    <property type="protein sequence ID" value="MPR33570.1"/>
    <property type="molecule type" value="Genomic_DNA"/>
</dbReference>
<feature type="transmembrane region" description="Helical" evidence="1">
    <location>
        <begin position="74"/>
        <end position="93"/>
    </location>
</feature>
<comment type="caution">
    <text evidence="2">The sequence shown here is derived from an EMBL/GenBank/DDBJ whole genome shotgun (WGS) entry which is preliminary data.</text>
</comment>
<feature type="transmembrane region" description="Helical" evidence="1">
    <location>
        <begin position="12"/>
        <end position="28"/>
    </location>
</feature>